<evidence type="ECO:0000259" key="1">
    <source>
        <dbReference type="Pfam" id="PF13320"/>
    </source>
</evidence>
<feature type="domain" description="Glycoside hydrolase 123 catalytic" evidence="1">
    <location>
        <begin position="177"/>
        <end position="508"/>
    </location>
</feature>
<organism evidence="2 3">
    <name type="scientific">Cohnella hashimotonis</name>
    <dbReference type="NCBI Taxonomy" id="2826895"/>
    <lineage>
        <taxon>Bacteria</taxon>
        <taxon>Bacillati</taxon>
        <taxon>Bacillota</taxon>
        <taxon>Bacilli</taxon>
        <taxon>Bacillales</taxon>
        <taxon>Paenibacillaceae</taxon>
        <taxon>Cohnella</taxon>
    </lineage>
</organism>
<proteinExistence type="predicted"/>
<name>A0ABT6THZ9_9BACL</name>
<dbReference type="Proteomes" id="UP001161691">
    <property type="component" value="Unassembled WGS sequence"/>
</dbReference>
<dbReference type="EMBL" id="JAGRPV010000001">
    <property type="protein sequence ID" value="MDI4645955.1"/>
    <property type="molecule type" value="Genomic_DNA"/>
</dbReference>
<sequence>MSGKLAFETRCLSSLAKVFPDAAVVPDARFGTATALRGEFFSFQVAYRGPELTRAARVRVKVSAPGLEGKIVVKAVGLAPSALPCYGDPDDGILRGVPGLYPDPLLPLGRNDTIKVPPRQWRSLWIEVAVDSDTRAGTHTIEIAFDSEDGDALGQEDFVLEVVPAELPEQQLIHTEWLHADCLATEYGVDIFSERHWALIESYVGTAAAHGMNMLLTPLFTPPLDTAIGGERPTVQLIDVCLDGEAYRFGFDKLTRWLELGLRKGIRYFEFSHLFTQWGAKHAPKIEALAEGVPVKLFGWHTDAAGAPYRRFLDAFLPELVEYIRDRGLEDRVFFHVSDEPHEADVESYRAASETMRKHLSGFPIIDALSDFAFYELGLVGQPIPSNDRIDPFLAAGVPDLWTYYCCSQYKDVANRFFDMPSARSRILGLQLYKYDIKGFLHWGFNFWYAQYSERPIRPFEVTDADGAFPSGDAFLVYPGSEGEDPIESIRLKVVREALQDLRALRLLETLAGREAAAALAEGGLESPLTFSVYPRDADWLLRKRERINQAIRDFNR</sequence>
<reference evidence="2" key="1">
    <citation type="submission" date="2023-04" db="EMBL/GenBank/DDBJ databases">
        <title>Comparative genomic analysis of Cohnella hashimotonis sp. nov., isolated from the International Space Station.</title>
        <authorList>
            <person name="Venkateswaran K."/>
            <person name="Simpson A."/>
        </authorList>
    </citation>
    <scope>NUCLEOTIDE SEQUENCE</scope>
    <source>
        <strain evidence="2">F6_2S_P_1</strain>
    </source>
</reference>
<dbReference type="InterPro" id="IPR025150">
    <property type="entry name" value="GH123_cat"/>
</dbReference>
<evidence type="ECO:0000313" key="2">
    <source>
        <dbReference type="EMBL" id="MDI4645955.1"/>
    </source>
</evidence>
<keyword evidence="3" id="KW-1185">Reference proteome</keyword>
<gene>
    <name evidence="2" type="ORF">KB449_13345</name>
</gene>
<evidence type="ECO:0000313" key="3">
    <source>
        <dbReference type="Proteomes" id="UP001161691"/>
    </source>
</evidence>
<dbReference type="RefSeq" id="WP_282908851.1">
    <property type="nucleotide sequence ID" value="NZ_JAGRPV010000001.1"/>
</dbReference>
<comment type="caution">
    <text evidence="2">The sequence shown here is derived from an EMBL/GenBank/DDBJ whole genome shotgun (WGS) entry which is preliminary data.</text>
</comment>
<dbReference type="Pfam" id="PF13320">
    <property type="entry name" value="GH123_cat"/>
    <property type="match status" value="1"/>
</dbReference>
<accession>A0ABT6THZ9</accession>
<protein>
    <submittedName>
        <fullName evidence="2">DUF4091 domain-containing protein</fullName>
    </submittedName>
</protein>